<organism evidence="1 2">
    <name type="scientific">Acetivibrio straminisolvens JCM 21531</name>
    <dbReference type="NCBI Taxonomy" id="1294263"/>
    <lineage>
        <taxon>Bacteria</taxon>
        <taxon>Bacillati</taxon>
        <taxon>Bacillota</taxon>
        <taxon>Clostridia</taxon>
        <taxon>Eubacteriales</taxon>
        <taxon>Oscillospiraceae</taxon>
        <taxon>Acetivibrio</taxon>
    </lineage>
</organism>
<keyword evidence="2" id="KW-1185">Reference proteome</keyword>
<dbReference type="Proteomes" id="UP000019109">
    <property type="component" value="Unassembled WGS sequence"/>
</dbReference>
<dbReference type="STRING" id="1294263.JCM21531_143"/>
<proteinExistence type="predicted"/>
<dbReference type="RefSeq" id="WP_038286567.1">
    <property type="nucleotide sequence ID" value="NZ_BAVR01000001.1"/>
</dbReference>
<dbReference type="OrthoDB" id="2442444at2"/>
<accession>W4V260</accession>
<gene>
    <name evidence="1" type="ORF">JCM21531_143</name>
</gene>
<protein>
    <submittedName>
        <fullName evidence="1">Uncharacterized protein</fullName>
    </submittedName>
</protein>
<name>W4V260_9FIRM</name>
<evidence type="ECO:0000313" key="1">
    <source>
        <dbReference type="EMBL" id="GAE86819.1"/>
    </source>
</evidence>
<dbReference type="EMBL" id="BAVR01000001">
    <property type="protein sequence ID" value="GAE86819.1"/>
    <property type="molecule type" value="Genomic_DNA"/>
</dbReference>
<evidence type="ECO:0000313" key="2">
    <source>
        <dbReference type="Proteomes" id="UP000019109"/>
    </source>
</evidence>
<comment type="caution">
    <text evidence="1">The sequence shown here is derived from an EMBL/GenBank/DDBJ whole genome shotgun (WGS) entry which is preliminary data.</text>
</comment>
<dbReference type="AlphaFoldDB" id="W4V260"/>
<reference evidence="1" key="1">
    <citation type="journal article" date="2014" name="Genome Announc.">
        <title>Draft Genome Sequence of Clostridium straminisolvens Strain JCM 21531T, Isolated from a Cellulose-Degrading Bacterial Community.</title>
        <authorList>
            <person name="Yuki M."/>
            <person name="Oshima K."/>
            <person name="Suda W."/>
            <person name="Sakamoto M."/>
            <person name="Kitamura K."/>
            <person name="Iida T."/>
            <person name="Hattori M."/>
            <person name="Ohkuma M."/>
        </authorList>
    </citation>
    <scope>NUCLEOTIDE SEQUENCE [LARGE SCALE GENOMIC DNA]</scope>
    <source>
        <strain evidence="1">JCM 21531</strain>
    </source>
</reference>
<sequence>MQQKIQIIIDKEAPVISDIPPMEWTNQDYTVKGTVIDKDTKDFPSSGLSRIVWSKRALTKEEVLAENTNKLSITNGEFSYTITTEQNNERFYFYAVDNADNVSVPKTIDVKIDKTKPEITELHLGKKMGLMAHRLLIS</sequence>